<dbReference type="Proteomes" id="UP000525078">
    <property type="component" value="Unassembled WGS sequence"/>
</dbReference>
<comment type="caution">
    <text evidence="4">The sequence shown here is derived from an EMBL/GenBank/DDBJ whole genome shotgun (WGS) entry which is preliminary data.</text>
</comment>
<proteinExistence type="inferred from homology"/>
<evidence type="ECO:0000256" key="3">
    <source>
        <dbReference type="SAM" id="MobiDB-lite"/>
    </source>
</evidence>
<dbReference type="InterPro" id="IPR012875">
    <property type="entry name" value="SDHF4"/>
</dbReference>
<feature type="compositionally biased region" description="Polar residues" evidence="3">
    <location>
        <begin position="35"/>
        <end position="47"/>
    </location>
</feature>
<protein>
    <recommendedName>
        <fullName evidence="2">Succinate dehydrogenase assembly factor 4, mitochondrial</fullName>
    </recommendedName>
</protein>
<accession>A0A7J6GBU6</accession>
<dbReference type="Pfam" id="PF07896">
    <property type="entry name" value="DUF1674"/>
    <property type="match status" value="1"/>
</dbReference>
<feature type="compositionally biased region" description="Basic and acidic residues" evidence="3">
    <location>
        <begin position="48"/>
        <end position="67"/>
    </location>
</feature>
<gene>
    <name evidence="4" type="ORF">F8388_024724</name>
</gene>
<evidence type="ECO:0000256" key="2">
    <source>
        <dbReference type="ARBA" id="ARBA00022170"/>
    </source>
</evidence>
<sequence length="197" mass="21579">MAKNLNRIFSSISNLSTPKLISPFARSDSLNQAASRLVCSSAQQPQENIDKEKKDDPERGEKNKDGDEKDDGDELDLNEETGEIGGPRGPEPTRYGDWEKNEHFYNIQSHISKTIQVVQILTLIQSSNFKRMRIEKPLRGMASTGVNCSAELDFVELVSTVGAVIMRGAFEILLDVLSATVGAIVILGASDMIPDGV</sequence>
<feature type="region of interest" description="Disordered" evidence="3">
    <location>
        <begin position="35"/>
        <end position="95"/>
    </location>
</feature>
<dbReference type="PANTHER" id="PTHR28524">
    <property type="entry name" value="SUCCINATE DEHYDROGENASE ASSEMBLY FACTOR 4, MITOCHONDRIAL"/>
    <property type="match status" value="1"/>
</dbReference>
<reference evidence="4 5" key="1">
    <citation type="journal article" date="2020" name="bioRxiv">
        <title>Sequence and annotation of 42 cannabis genomes reveals extensive copy number variation in cannabinoid synthesis and pathogen resistance genes.</title>
        <authorList>
            <person name="Mckernan K.J."/>
            <person name="Helbert Y."/>
            <person name="Kane L.T."/>
            <person name="Ebling H."/>
            <person name="Zhang L."/>
            <person name="Liu B."/>
            <person name="Eaton Z."/>
            <person name="Mclaughlin S."/>
            <person name="Kingan S."/>
            <person name="Baybayan P."/>
            <person name="Concepcion G."/>
            <person name="Jordan M."/>
            <person name="Riva A."/>
            <person name="Barbazuk W."/>
            <person name="Harkins T."/>
        </authorList>
    </citation>
    <scope>NUCLEOTIDE SEQUENCE [LARGE SCALE GENOMIC DNA]</scope>
    <source>
        <strain evidence="5">cv. Jamaican Lion 4</strain>
        <tissue evidence="4">Leaf</tissue>
    </source>
</reference>
<organism evidence="4 5">
    <name type="scientific">Cannabis sativa</name>
    <name type="common">Hemp</name>
    <name type="synonym">Marijuana</name>
    <dbReference type="NCBI Taxonomy" id="3483"/>
    <lineage>
        <taxon>Eukaryota</taxon>
        <taxon>Viridiplantae</taxon>
        <taxon>Streptophyta</taxon>
        <taxon>Embryophyta</taxon>
        <taxon>Tracheophyta</taxon>
        <taxon>Spermatophyta</taxon>
        <taxon>Magnoliopsida</taxon>
        <taxon>eudicotyledons</taxon>
        <taxon>Gunneridae</taxon>
        <taxon>Pentapetalae</taxon>
        <taxon>rosids</taxon>
        <taxon>fabids</taxon>
        <taxon>Rosales</taxon>
        <taxon>Cannabaceae</taxon>
        <taxon>Cannabis</taxon>
    </lineage>
</organism>
<evidence type="ECO:0000313" key="5">
    <source>
        <dbReference type="Proteomes" id="UP000525078"/>
    </source>
</evidence>
<dbReference type="GO" id="GO:0005739">
    <property type="term" value="C:mitochondrion"/>
    <property type="evidence" value="ECO:0007669"/>
    <property type="project" value="TreeGrafter"/>
</dbReference>
<dbReference type="PANTHER" id="PTHR28524:SF3">
    <property type="entry name" value="SUCCINATE DEHYDROGENASE ASSEMBLY FACTOR 4, MITOCHONDRIAL"/>
    <property type="match status" value="1"/>
</dbReference>
<evidence type="ECO:0000256" key="1">
    <source>
        <dbReference type="ARBA" id="ARBA00005701"/>
    </source>
</evidence>
<evidence type="ECO:0000313" key="4">
    <source>
        <dbReference type="EMBL" id="KAF4380431.1"/>
    </source>
</evidence>
<dbReference type="EMBL" id="JAATIP010000065">
    <property type="protein sequence ID" value="KAF4380431.1"/>
    <property type="molecule type" value="Genomic_DNA"/>
</dbReference>
<name>A0A7J6GBU6_CANSA</name>
<dbReference type="AlphaFoldDB" id="A0A7J6GBU6"/>
<dbReference type="GO" id="GO:0034553">
    <property type="term" value="P:mitochondrial respiratory chain complex II assembly"/>
    <property type="evidence" value="ECO:0007669"/>
    <property type="project" value="TreeGrafter"/>
</dbReference>
<comment type="similarity">
    <text evidence="1">Belongs to the SDHAF4 family.</text>
</comment>
<feature type="compositionally biased region" description="Acidic residues" evidence="3">
    <location>
        <begin position="68"/>
        <end position="82"/>
    </location>
</feature>